<dbReference type="KEGG" id="dmm:dnm_093390"/>
<proteinExistence type="predicted"/>
<reference evidence="1" key="1">
    <citation type="journal article" date="2021" name="Microb. Physiol.">
        <title>Proteogenomic Insights into the Physiology of Marine, Sulfate-Reducing, Filamentous Desulfonema limicola and Desulfonema magnum.</title>
        <authorList>
            <person name="Schnaars V."/>
            <person name="Wohlbrand L."/>
            <person name="Scheve S."/>
            <person name="Hinrichs C."/>
            <person name="Reinhardt R."/>
            <person name="Rabus R."/>
        </authorList>
    </citation>
    <scope>NUCLEOTIDE SEQUENCE</scope>
    <source>
        <strain evidence="1">4be13</strain>
    </source>
</reference>
<evidence type="ECO:0000313" key="2">
    <source>
        <dbReference type="Proteomes" id="UP000663722"/>
    </source>
</evidence>
<dbReference type="InterPro" id="IPR009241">
    <property type="entry name" value="HigB-like"/>
</dbReference>
<organism evidence="1 2">
    <name type="scientific">Desulfonema magnum</name>
    <dbReference type="NCBI Taxonomy" id="45655"/>
    <lineage>
        <taxon>Bacteria</taxon>
        <taxon>Pseudomonadati</taxon>
        <taxon>Thermodesulfobacteriota</taxon>
        <taxon>Desulfobacteria</taxon>
        <taxon>Desulfobacterales</taxon>
        <taxon>Desulfococcaceae</taxon>
        <taxon>Desulfonema</taxon>
    </lineage>
</organism>
<dbReference type="AlphaFoldDB" id="A0A975GUW9"/>
<sequence length="119" mass="14208">MNTDPILSVIFFKSLSGREPVREWLKELDKDERKIIGEVIKLVQFRWPLGMPVVRKIDTGLWEVRIHLDKKNHIARVFFTVHAHEMILLHGFIKKSQKTPLKEINLARKRKIQYLREVK</sequence>
<gene>
    <name evidence="1" type="ORF">dnm_093390</name>
</gene>
<evidence type="ECO:0000313" key="1">
    <source>
        <dbReference type="EMBL" id="QTA93238.1"/>
    </source>
</evidence>
<dbReference type="Pfam" id="PF05973">
    <property type="entry name" value="Gp49"/>
    <property type="match status" value="1"/>
</dbReference>
<accession>A0A975GUW9</accession>
<protein>
    <submittedName>
        <fullName evidence="1">DUF891</fullName>
    </submittedName>
</protein>
<dbReference type="RefSeq" id="WP_207680271.1">
    <property type="nucleotide sequence ID" value="NZ_CP061800.1"/>
</dbReference>
<dbReference type="Proteomes" id="UP000663722">
    <property type="component" value="Chromosome"/>
</dbReference>
<keyword evidence="2" id="KW-1185">Reference proteome</keyword>
<name>A0A975GUW9_9BACT</name>
<dbReference type="EMBL" id="CP061800">
    <property type="protein sequence ID" value="QTA93238.1"/>
    <property type="molecule type" value="Genomic_DNA"/>
</dbReference>